<keyword evidence="2" id="KW-1185">Reference proteome</keyword>
<evidence type="ECO:0000313" key="2">
    <source>
        <dbReference type="Proteomes" id="UP001177260"/>
    </source>
</evidence>
<comment type="caution">
    <text evidence="1">The sequence shown here is derived from an EMBL/GenBank/DDBJ whole genome shotgun (WGS) entry which is preliminary data.</text>
</comment>
<gene>
    <name evidence="1" type="ORF">N8T08_008674</name>
</gene>
<dbReference type="EMBL" id="JAOPJF010000006">
    <property type="protein sequence ID" value="KAK1148789.1"/>
    <property type="molecule type" value="Genomic_DNA"/>
</dbReference>
<accession>A0ACC3BDJ9</accession>
<protein>
    <submittedName>
        <fullName evidence="1">Uncharacterized protein</fullName>
    </submittedName>
</protein>
<dbReference type="Proteomes" id="UP001177260">
    <property type="component" value="Unassembled WGS sequence"/>
</dbReference>
<organism evidence="1 2">
    <name type="scientific">Aspergillus melleus</name>
    <dbReference type="NCBI Taxonomy" id="138277"/>
    <lineage>
        <taxon>Eukaryota</taxon>
        <taxon>Fungi</taxon>
        <taxon>Dikarya</taxon>
        <taxon>Ascomycota</taxon>
        <taxon>Pezizomycotina</taxon>
        <taxon>Eurotiomycetes</taxon>
        <taxon>Eurotiomycetidae</taxon>
        <taxon>Eurotiales</taxon>
        <taxon>Aspergillaceae</taxon>
        <taxon>Aspergillus</taxon>
        <taxon>Aspergillus subgen. Circumdati</taxon>
    </lineage>
</organism>
<evidence type="ECO:0000313" key="1">
    <source>
        <dbReference type="EMBL" id="KAK1148789.1"/>
    </source>
</evidence>
<reference evidence="1 2" key="1">
    <citation type="journal article" date="2023" name="ACS Omega">
        <title>Identification of the Neoaspergillic Acid Biosynthesis Gene Cluster by Establishing an In Vitro CRISPR-Ribonucleoprotein Genetic System in Aspergillus melleus.</title>
        <authorList>
            <person name="Yuan B."/>
            <person name="Grau M.F."/>
            <person name="Murata R.M."/>
            <person name="Torok T."/>
            <person name="Venkateswaran K."/>
            <person name="Stajich J.E."/>
            <person name="Wang C.C.C."/>
        </authorList>
    </citation>
    <scope>NUCLEOTIDE SEQUENCE [LARGE SCALE GENOMIC DNA]</scope>
    <source>
        <strain evidence="1 2">IMV 1140</strain>
    </source>
</reference>
<proteinExistence type="predicted"/>
<name>A0ACC3BDJ9_9EURO</name>
<sequence>MDEPQRPPPCLYEKHAVMEEDIKVHGSWPREVRFIGMIILFPGDSQWRLTRKLREKNNQMSHSEAAMSPEATSEVYGTFLCVSCHDAGQEAIMRIVMQIPFAGSELAGPREKSEQAKQVLPKEAQRMLHTLEQITEQNLKSGPRLSAMDLRTQSLDDFVPGGFSLFLLLEKLPGLQLGPLFWKFPRNERNRIRANFKRAWIECTQATRYDLTSALEKVFWDASTNRVSFYDFMSGCQFREDEDRSWKELNWFAWDLVKMPPSHSWIPTEENSSVMKNWIW</sequence>